<reference evidence="2 3" key="1">
    <citation type="submission" date="2024-01" db="EMBL/GenBank/DDBJ databases">
        <title>A draft genome for a cacao thread blight-causing isolate of Paramarasmius palmivorus.</title>
        <authorList>
            <person name="Baruah I.K."/>
            <person name="Bukari Y."/>
            <person name="Amoako-Attah I."/>
            <person name="Meinhardt L.W."/>
            <person name="Bailey B.A."/>
            <person name="Cohen S.P."/>
        </authorList>
    </citation>
    <scope>NUCLEOTIDE SEQUENCE [LARGE SCALE GENOMIC DNA]</scope>
    <source>
        <strain evidence="2 3">GH-12</strain>
    </source>
</reference>
<dbReference type="GO" id="GO:0016491">
    <property type="term" value="F:oxidoreductase activity"/>
    <property type="evidence" value="ECO:0007669"/>
    <property type="project" value="InterPro"/>
</dbReference>
<proteinExistence type="predicted"/>
<evidence type="ECO:0000259" key="1">
    <source>
        <dbReference type="Pfam" id="PF00724"/>
    </source>
</evidence>
<comment type="caution">
    <text evidence="2">The sequence shown here is derived from an EMBL/GenBank/DDBJ whole genome shotgun (WGS) entry which is preliminary data.</text>
</comment>
<dbReference type="Pfam" id="PF00724">
    <property type="entry name" value="Oxidored_FMN"/>
    <property type="match status" value="1"/>
</dbReference>
<protein>
    <recommendedName>
        <fullName evidence="1">NADH:flavin oxidoreductase/NADH oxidase N-terminal domain-containing protein</fullName>
    </recommendedName>
</protein>
<keyword evidence="3" id="KW-1185">Reference proteome</keyword>
<sequence length="387" mass="42565">MSSQATSPLFQPLKVGPITLKNRIVMSALTRSRSVPTNVPNDLNVEYYRQRARGGAGLIVTEAVLVAQQGTEWPHAPGLWSAEHVEGWKKVTSAVHEEGGLIYAQIWHLGRVSHPDAPEQKAAGVPVYAPSAISARGGKFRFLPGEPGYVTPTEIDDPRKLIALYKTAAINAKEAGFDGVELHGANGYLVHQFLDNTSNKRTDEWGGSVENRSRFGLEVLKELISVWGADRVAVKLSPTGGYNDMGMTLEDTLETFRYFVAEADKLKLAYINLVRYVEMMDPVFDGKKRGIPHDVVESYGSYVKNSLLFLNGGIFPDEGAKLIADGKAAAIAFGFLWIGHPDLAKRIQFGKPLHPEKTDFKTLYGIPGASLEEQKAGYTDYPEEQYN</sequence>
<feature type="domain" description="NADH:flavin oxidoreductase/NADH oxidase N-terminal" evidence="1">
    <location>
        <begin position="9"/>
        <end position="352"/>
    </location>
</feature>
<name>A0AAW0C726_9AGAR</name>
<dbReference type="Gene3D" id="3.20.20.70">
    <property type="entry name" value="Aldolase class I"/>
    <property type="match status" value="1"/>
</dbReference>
<dbReference type="AlphaFoldDB" id="A0AAW0C726"/>
<dbReference type="GO" id="GO:0010181">
    <property type="term" value="F:FMN binding"/>
    <property type="evidence" value="ECO:0007669"/>
    <property type="project" value="InterPro"/>
</dbReference>
<dbReference type="PANTHER" id="PTHR22893:SF91">
    <property type="entry name" value="NADPH DEHYDROGENASE 2-RELATED"/>
    <property type="match status" value="1"/>
</dbReference>
<organism evidence="2 3">
    <name type="scientific">Paramarasmius palmivorus</name>
    <dbReference type="NCBI Taxonomy" id="297713"/>
    <lineage>
        <taxon>Eukaryota</taxon>
        <taxon>Fungi</taxon>
        <taxon>Dikarya</taxon>
        <taxon>Basidiomycota</taxon>
        <taxon>Agaricomycotina</taxon>
        <taxon>Agaricomycetes</taxon>
        <taxon>Agaricomycetidae</taxon>
        <taxon>Agaricales</taxon>
        <taxon>Marasmiineae</taxon>
        <taxon>Marasmiaceae</taxon>
        <taxon>Paramarasmius</taxon>
    </lineage>
</organism>
<dbReference type="PANTHER" id="PTHR22893">
    <property type="entry name" value="NADH OXIDOREDUCTASE-RELATED"/>
    <property type="match status" value="1"/>
</dbReference>
<dbReference type="EMBL" id="JAYKXP010000058">
    <property type="protein sequence ID" value="KAK7034017.1"/>
    <property type="molecule type" value="Genomic_DNA"/>
</dbReference>
<evidence type="ECO:0000313" key="2">
    <source>
        <dbReference type="EMBL" id="KAK7034017.1"/>
    </source>
</evidence>
<accession>A0AAW0C726</accession>
<dbReference type="InterPro" id="IPR045247">
    <property type="entry name" value="Oye-like"/>
</dbReference>
<dbReference type="InterPro" id="IPR013785">
    <property type="entry name" value="Aldolase_TIM"/>
</dbReference>
<gene>
    <name evidence="2" type="ORF">VNI00_012448</name>
</gene>
<dbReference type="InterPro" id="IPR001155">
    <property type="entry name" value="OxRdtase_FMN_N"/>
</dbReference>
<dbReference type="Proteomes" id="UP001383192">
    <property type="component" value="Unassembled WGS sequence"/>
</dbReference>
<dbReference type="SUPFAM" id="SSF51395">
    <property type="entry name" value="FMN-linked oxidoreductases"/>
    <property type="match status" value="1"/>
</dbReference>
<evidence type="ECO:0000313" key="3">
    <source>
        <dbReference type="Proteomes" id="UP001383192"/>
    </source>
</evidence>
<dbReference type="CDD" id="cd02933">
    <property type="entry name" value="OYE_like_FMN"/>
    <property type="match status" value="1"/>
</dbReference>